<accession>A0AAE0EA99</accession>
<proteinExistence type="predicted"/>
<name>A0AAE0EA99_9ROSI</name>
<comment type="caution">
    <text evidence="2">The sequence shown here is derived from an EMBL/GenBank/DDBJ whole genome shotgun (WGS) entry which is preliminary data.</text>
</comment>
<dbReference type="AlphaFoldDB" id="A0AAE0EA99"/>
<feature type="compositionally biased region" description="Polar residues" evidence="1">
    <location>
        <begin position="150"/>
        <end position="174"/>
    </location>
</feature>
<dbReference type="Proteomes" id="UP001281410">
    <property type="component" value="Unassembled WGS sequence"/>
</dbReference>
<dbReference type="EMBL" id="JANJYJ010000004">
    <property type="protein sequence ID" value="KAK3220734.1"/>
    <property type="molecule type" value="Genomic_DNA"/>
</dbReference>
<sequence length="196" mass="21689">MKQRVMFSILLQKLERKQSHSLIGSVPAGLIEREKNGSLSLRVHDFLEKIIQRSCFSLRVISPAICKTEVARDEDLMEQIGKDICFDLVDHDSEADTFQPLQDELVCFLDGGDSDEISKGSNDAFETNSEVEANDKNSHSAEAKPEVDINNESDSTSRSSNAENPSLVDQSSQLVEAKPEVDVASHRPAGEQSKQL</sequence>
<organism evidence="2 3">
    <name type="scientific">Dipteronia sinensis</name>
    <dbReference type="NCBI Taxonomy" id="43782"/>
    <lineage>
        <taxon>Eukaryota</taxon>
        <taxon>Viridiplantae</taxon>
        <taxon>Streptophyta</taxon>
        <taxon>Embryophyta</taxon>
        <taxon>Tracheophyta</taxon>
        <taxon>Spermatophyta</taxon>
        <taxon>Magnoliopsida</taxon>
        <taxon>eudicotyledons</taxon>
        <taxon>Gunneridae</taxon>
        <taxon>Pentapetalae</taxon>
        <taxon>rosids</taxon>
        <taxon>malvids</taxon>
        <taxon>Sapindales</taxon>
        <taxon>Sapindaceae</taxon>
        <taxon>Hippocastanoideae</taxon>
        <taxon>Acereae</taxon>
        <taxon>Dipteronia</taxon>
    </lineage>
</organism>
<reference evidence="2" key="1">
    <citation type="journal article" date="2023" name="Plant J.">
        <title>Genome sequences and population genomics provide insights into the demographic history, inbreeding, and mutation load of two 'living fossil' tree species of Dipteronia.</title>
        <authorList>
            <person name="Feng Y."/>
            <person name="Comes H.P."/>
            <person name="Chen J."/>
            <person name="Zhu S."/>
            <person name="Lu R."/>
            <person name="Zhang X."/>
            <person name="Li P."/>
            <person name="Qiu J."/>
            <person name="Olsen K.M."/>
            <person name="Qiu Y."/>
        </authorList>
    </citation>
    <scope>NUCLEOTIDE SEQUENCE</scope>
    <source>
        <strain evidence="2">NBL</strain>
    </source>
</reference>
<feature type="compositionally biased region" description="Polar residues" evidence="1">
    <location>
        <begin position="119"/>
        <end position="131"/>
    </location>
</feature>
<evidence type="ECO:0000256" key="1">
    <source>
        <dbReference type="SAM" id="MobiDB-lite"/>
    </source>
</evidence>
<evidence type="ECO:0000313" key="2">
    <source>
        <dbReference type="EMBL" id="KAK3220734.1"/>
    </source>
</evidence>
<feature type="compositionally biased region" description="Basic and acidic residues" evidence="1">
    <location>
        <begin position="177"/>
        <end position="189"/>
    </location>
</feature>
<keyword evidence="3" id="KW-1185">Reference proteome</keyword>
<evidence type="ECO:0000313" key="3">
    <source>
        <dbReference type="Proteomes" id="UP001281410"/>
    </source>
</evidence>
<feature type="compositionally biased region" description="Basic and acidic residues" evidence="1">
    <location>
        <begin position="133"/>
        <end position="147"/>
    </location>
</feature>
<protein>
    <submittedName>
        <fullName evidence="2">Uncharacterized protein</fullName>
    </submittedName>
</protein>
<feature type="region of interest" description="Disordered" evidence="1">
    <location>
        <begin position="118"/>
        <end position="196"/>
    </location>
</feature>
<gene>
    <name evidence="2" type="ORF">Dsin_014704</name>
</gene>